<evidence type="ECO:0000256" key="6">
    <source>
        <dbReference type="SAM" id="MobiDB-lite"/>
    </source>
</evidence>
<dbReference type="OrthoDB" id="6376219at2759"/>
<dbReference type="InterPro" id="IPR036236">
    <property type="entry name" value="Znf_C2H2_sf"/>
</dbReference>
<feature type="domain" description="C2H2-type" evidence="7">
    <location>
        <begin position="573"/>
        <end position="600"/>
    </location>
</feature>
<keyword evidence="4" id="KW-0862">Zinc</keyword>
<feature type="domain" description="C2H2-type" evidence="7">
    <location>
        <begin position="612"/>
        <end position="640"/>
    </location>
</feature>
<evidence type="ECO:0000256" key="2">
    <source>
        <dbReference type="ARBA" id="ARBA00022737"/>
    </source>
</evidence>
<dbReference type="PROSITE" id="PS00028">
    <property type="entry name" value="ZINC_FINGER_C2H2_1"/>
    <property type="match status" value="7"/>
</dbReference>
<dbReference type="Gene3D" id="3.30.160.60">
    <property type="entry name" value="Classic Zinc Finger"/>
    <property type="match status" value="4"/>
</dbReference>
<dbReference type="OMA" id="YDSHENE"/>
<feature type="compositionally biased region" description="Basic residues" evidence="6">
    <location>
        <begin position="260"/>
        <end position="269"/>
    </location>
</feature>
<keyword evidence="1" id="KW-0479">Metal-binding</keyword>
<feature type="region of interest" description="Disordered" evidence="6">
    <location>
        <begin position="229"/>
        <end position="281"/>
    </location>
</feature>
<dbReference type="InterPro" id="IPR013087">
    <property type="entry name" value="Znf_C2H2_type"/>
</dbReference>
<reference evidence="8 9" key="1">
    <citation type="journal article" date="2018" name="Nat. Ecol. Evol.">
        <title>Genomic signatures of mitonuclear coevolution across populations of Tigriopus californicus.</title>
        <authorList>
            <person name="Barreto F.S."/>
            <person name="Watson E.T."/>
            <person name="Lima T.G."/>
            <person name="Willett C.S."/>
            <person name="Edmands S."/>
            <person name="Li W."/>
            <person name="Burton R.S."/>
        </authorList>
    </citation>
    <scope>NUCLEOTIDE SEQUENCE [LARGE SCALE GENOMIC DNA]</scope>
    <source>
        <strain evidence="8 9">San Diego</strain>
    </source>
</reference>
<evidence type="ECO:0000256" key="1">
    <source>
        <dbReference type="ARBA" id="ARBA00022723"/>
    </source>
</evidence>
<keyword evidence="2" id="KW-0677">Repeat</keyword>
<dbReference type="SMART" id="SM00355">
    <property type="entry name" value="ZnF_C2H2"/>
    <property type="match status" value="10"/>
</dbReference>
<feature type="domain" description="C2H2-type" evidence="7">
    <location>
        <begin position="545"/>
        <end position="572"/>
    </location>
</feature>
<proteinExistence type="predicted"/>
<dbReference type="Proteomes" id="UP000318571">
    <property type="component" value="Chromosome 10"/>
</dbReference>
<organism evidence="8 9">
    <name type="scientific">Tigriopus californicus</name>
    <name type="common">Marine copepod</name>
    <dbReference type="NCBI Taxonomy" id="6832"/>
    <lineage>
        <taxon>Eukaryota</taxon>
        <taxon>Metazoa</taxon>
        <taxon>Ecdysozoa</taxon>
        <taxon>Arthropoda</taxon>
        <taxon>Crustacea</taxon>
        <taxon>Multicrustacea</taxon>
        <taxon>Hexanauplia</taxon>
        <taxon>Copepoda</taxon>
        <taxon>Harpacticoida</taxon>
        <taxon>Harpacticidae</taxon>
        <taxon>Tigriopus</taxon>
    </lineage>
</organism>
<feature type="domain" description="C2H2-type" evidence="7">
    <location>
        <begin position="642"/>
        <end position="665"/>
    </location>
</feature>
<evidence type="ECO:0000313" key="8">
    <source>
        <dbReference type="EMBL" id="TRY63847.1"/>
    </source>
</evidence>
<dbReference type="GO" id="GO:0005634">
    <property type="term" value="C:nucleus"/>
    <property type="evidence" value="ECO:0007669"/>
    <property type="project" value="TreeGrafter"/>
</dbReference>
<evidence type="ECO:0000256" key="3">
    <source>
        <dbReference type="ARBA" id="ARBA00022771"/>
    </source>
</evidence>
<dbReference type="SUPFAM" id="SSF57667">
    <property type="entry name" value="beta-beta-alpha zinc fingers"/>
    <property type="match status" value="5"/>
</dbReference>
<protein>
    <recommendedName>
        <fullName evidence="7">C2H2-type domain-containing protein</fullName>
    </recommendedName>
</protein>
<feature type="domain" description="C2H2-type" evidence="7">
    <location>
        <begin position="289"/>
        <end position="316"/>
    </location>
</feature>
<keyword evidence="3 5" id="KW-0863">Zinc-finger</keyword>
<keyword evidence="9" id="KW-1185">Reference proteome</keyword>
<comment type="caution">
    <text evidence="8">The sequence shown here is derived from an EMBL/GenBank/DDBJ whole genome shotgun (WGS) entry which is preliminary data.</text>
</comment>
<dbReference type="AlphaFoldDB" id="A0A553NEH4"/>
<evidence type="ECO:0000313" key="9">
    <source>
        <dbReference type="Proteomes" id="UP000318571"/>
    </source>
</evidence>
<dbReference type="PROSITE" id="PS50157">
    <property type="entry name" value="ZINC_FINGER_C2H2_2"/>
    <property type="match status" value="5"/>
</dbReference>
<accession>A0A553NEH4</accession>
<dbReference type="Pfam" id="PF00096">
    <property type="entry name" value="zf-C2H2"/>
    <property type="match status" value="1"/>
</dbReference>
<evidence type="ECO:0000259" key="7">
    <source>
        <dbReference type="PROSITE" id="PS50157"/>
    </source>
</evidence>
<gene>
    <name evidence="8" type="ORF">TCAL_06269</name>
</gene>
<evidence type="ECO:0000256" key="4">
    <source>
        <dbReference type="ARBA" id="ARBA00022833"/>
    </source>
</evidence>
<evidence type="ECO:0000256" key="5">
    <source>
        <dbReference type="PROSITE-ProRule" id="PRU00042"/>
    </source>
</evidence>
<feature type="compositionally biased region" description="Acidic residues" evidence="6">
    <location>
        <begin position="236"/>
        <end position="254"/>
    </location>
</feature>
<dbReference type="PANTHER" id="PTHR24379:SF124">
    <property type="entry name" value="ZINC FINGER PROTEIN"/>
    <property type="match status" value="1"/>
</dbReference>
<dbReference type="EMBL" id="VCGU01000458">
    <property type="protein sequence ID" value="TRY63847.1"/>
    <property type="molecule type" value="Genomic_DNA"/>
</dbReference>
<dbReference type="GO" id="GO:0008270">
    <property type="term" value="F:zinc ion binding"/>
    <property type="evidence" value="ECO:0007669"/>
    <property type="project" value="UniProtKB-KW"/>
</dbReference>
<dbReference type="GO" id="GO:0000977">
    <property type="term" value="F:RNA polymerase II transcription regulatory region sequence-specific DNA binding"/>
    <property type="evidence" value="ECO:0007669"/>
    <property type="project" value="TreeGrafter"/>
</dbReference>
<name>A0A553NEH4_TIGCA</name>
<sequence>MDLRSLLLARLAARAAPLNVVHVGIENWIVFYRDSFERWDPEDDPYAPSQMFLIEITTGRYVHRAQGHKVDCGTSQDLDLLQAKLTEAFQEARACQGWPPALTAGPQAGPPRLKAVDYPYPRRVSLQCQFLGSQDQGVKCESEAALDHGRGHGPGPRFMCHPCREAGPAGPLREADPANAHNLEALMHVKAEIHPPEEEEKDLDESQLFPSDLAHVSFDELDCDASDLGFDYDSHENEDENEDDDEDEEADEEEKEARGPKKKRLKKAKREREDDDLGQYLPNGRRRVYDCNHCSKTFTSSPGYHKHMKLKRGMNCRECKKRVITFNDLIKHVSDKHPSQFEEYLKYGQFDEDETRMHVPRKCILCDMMFNGNVLLYRHKQLYHEMGDYNCSDCGHPCLTYYDLAIHYYQEHAKALEYRKPHSYGLDIVAHKDDKIEKKRVKFVCEHCQASYNTDPGWTLHLRTHHSWGLFECKPCDEICHYAHEISAHQINFHKDKPEVTCPSCSKVVDLRDDRDAFNQHYKSCPHVANKAIQKNNGEKKSMTFQCHYCGKNYSSKTSFDSHIKQHQGIERFKCSQCDYGTNTKNVLLDHEKMHLREKGLTNADTNLVLFHQCDQCGKQYSNIQGLRGHVKRVHLGIKPSYPCADCDLVVSSKSMLYRHKREMHGFVNNVKKKGRRNIAGFEIK</sequence>
<dbReference type="Pfam" id="PF13894">
    <property type="entry name" value="zf-C2H2_4"/>
    <property type="match status" value="2"/>
</dbReference>
<dbReference type="GO" id="GO:0000981">
    <property type="term" value="F:DNA-binding transcription factor activity, RNA polymerase II-specific"/>
    <property type="evidence" value="ECO:0007669"/>
    <property type="project" value="TreeGrafter"/>
</dbReference>
<dbReference type="PANTHER" id="PTHR24379">
    <property type="entry name" value="KRAB AND ZINC FINGER DOMAIN-CONTAINING"/>
    <property type="match status" value="1"/>
</dbReference>